<comment type="function">
    <text evidence="11">Acts as component of the MCM2-7 complex (MCM complex) which is the replicative helicase essential for 'once per cell cycle' DNA replication initiation and elongation in eukaryotic cells. The active ATPase sites in the MCM2-7 ring are formed through the interaction surfaces of two neighboring subunits such that a critical structure of a conserved arginine finger motif is provided in trans relative to the ATP-binding site of the Walker A box of the adjacent subunit. The six ATPase active sites, however, are likely to contribute differentially to the complex helicase activity.</text>
</comment>
<dbReference type="InterPro" id="IPR027417">
    <property type="entry name" value="P-loop_NTPase"/>
</dbReference>
<evidence type="ECO:0000313" key="13">
    <source>
        <dbReference type="EMBL" id="OII76007.1"/>
    </source>
</evidence>
<evidence type="ECO:0000256" key="9">
    <source>
        <dbReference type="ARBA" id="ARBA00023242"/>
    </source>
</evidence>
<dbReference type="InterPro" id="IPR012340">
    <property type="entry name" value="NA-bd_OB-fold"/>
</dbReference>
<dbReference type="EMBL" id="LRBS01000069">
    <property type="protein sequence ID" value="OII76007.1"/>
    <property type="molecule type" value="Genomic_DNA"/>
</dbReference>
<dbReference type="InterPro" id="IPR033762">
    <property type="entry name" value="MCM_OB"/>
</dbReference>
<evidence type="ECO:0000256" key="11">
    <source>
        <dbReference type="RuleBase" id="RU368062"/>
    </source>
</evidence>
<gene>
    <name evidence="13" type="ORF">cand_007530</name>
</gene>
<dbReference type="PRINTS" id="PR01657">
    <property type="entry name" value="MCMFAMILY"/>
</dbReference>
<sequence length="930" mass="104376">MQDGNSMTPSRDPHFENFSVSIGNDTFSQAGVSSVGVPSLRTIPSSQKLGRGDLGDIGRIRTSRIESLCGASSVNRLDAIGEAEIRLEGETEFKDLFLTFLRTFVAQEGDIISHYSRSRSSSTQLEGYHSTYMGLLRKLLETQLTVEANQDDNKYMNGLNGYSFDISLRHLKEFNQSLFVNTISSPSDAIVYMDEVLESEIENLLGEEYLKEFSLPKVRVFDNPKISNAREINPSDIEQLISIRGIIIRCSDIIPEMQKATFRCTSNYDVNGTSTTCQHREYRLLVGGEIDEPIICPVCNNKYSFELLHNSCQFSNKQILKIQELPDMIPPGETPHTVLAYVYDEMVDRSRPGDRVEITGIVKASGVRLVSRMRLLKSVFRTYIDILHIHKNISSNLYSIAGNNFLETMNDVDNDSGRVYLSQFEDNEEKRVFDNVDFNDSSKDRSGDNGSISIELNTKKGHNTLYTKEMVAEFKEMAKDPQLYEKLANSIAPSIWENEDVKKGLLCQLFGGSKKNLLNTATNIVTNSLDNFQNNDSGLSRQEINILLCGDPSTAKSQLLQYIHKLSPRGYYISGKGSSAVGLTAYITKDPETKELVLESGALVLSDRGICCIDEFDKMDDSSRSILHEAMEQQTVSIAKAGIICSLNARVAILASANPIASRYDPYRNVVENLNLPPSLMSRFDLIYLVLDNHSEESDRKLAQHLCSLYTIQPRELNTSNSGVPPNTFSKEKISRYISYCKQYCNPKLSTEACHQLIQNYISMRRQGVSGEISHYNKTVTATPRQLESLIRISEALAKMQLSDWVEKLHVDEATRLMKVATYSALIDPITGLIDMEQLTIGYAGRERELQEKIMQIILDSLSEHHDGVTMDGLVALTQDILSSNKKDFTYNSSVYDLKKDISRSIDLLIANGNIRKVSAGKYKLAPTKR</sequence>
<name>A0A1J4MPM6_9CRYT</name>
<dbReference type="FunFam" id="3.40.50.300:FF:000217">
    <property type="entry name" value="DNA helicase"/>
    <property type="match status" value="1"/>
</dbReference>
<dbReference type="Gene3D" id="3.40.50.300">
    <property type="entry name" value="P-loop containing nucleotide triphosphate hydrolases"/>
    <property type="match status" value="1"/>
</dbReference>
<dbReference type="Proteomes" id="UP000186804">
    <property type="component" value="Unassembled WGS sequence"/>
</dbReference>
<dbReference type="GO" id="GO:0003697">
    <property type="term" value="F:single-stranded DNA binding"/>
    <property type="evidence" value="ECO:0007669"/>
    <property type="project" value="TreeGrafter"/>
</dbReference>
<proteinExistence type="inferred from homology"/>
<feature type="domain" description="MCM C-terminal AAA(+) ATPase" evidence="12">
    <location>
        <begin position="483"/>
        <end position="706"/>
    </location>
</feature>
<dbReference type="AlphaFoldDB" id="A0A1J4MPM6"/>
<dbReference type="GO" id="GO:0051301">
    <property type="term" value="P:cell division"/>
    <property type="evidence" value="ECO:0007669"/>
    <property type="project" value="UniProtKB-KW"/>
</dbReference>
<dbReference type="GO" id="GO:0005634">
    <property type="term" value="C:nucleus"/>
    <property type="evidence" value="ECO:0007669"/>
    <property type="project" value="UniProtKB-SubCell"/>
</dbReference>
<keyword evidence="13" id="KW-0131">Cell cycle</keyword>
<keyword evidence="13" id="KW-0132">Cell division</keyword>
<dbReference type="RefSeq" id="XP_067067853.1">
    <property type="nucleotide sequence ID" value="XM_067210993.1"/>
</dbReference>
<evidence type="ECO:0000256" key="2">
    <source>
        <dbReference type="ARBA" id="ARBA00008010"/>
    </source>
</evidence>
<reference evidence="13 14" key="1">
    <citation type="submission" date="2016-10" db="EMBL/GenBank/DDBJ databases">
        <title>Reductive evolution of mitochondrial metabolism and differential evolution of invasion-related proteins in Cryptosporidium.</title>
        <authorList>
            <person name="Liu S."/>
            <person name="Roellig D.M."/>
            <person name="Guo Y."/>
            <person name="Li N."/>
            <person name="Frace M.A."/>
            <person name="Tang K."/>
            <person name="Zhang L."/>
            <person name="Feng Y."/>
            <person name="Xiao L."/>
        </authorList>
    </citation>
    <scope>NUCLEOTIDE SEQUENCE [LARGE SCALE GENOMIC DNA]</scope>
    <source>
        <strain evidence="13">30847</strain>
    </source>
</reference>
<dbReference type="FunFam" id="2.20.28.10:FF:000003">
    <property type="entry name" value="DNA helicase"/>
    <property type="match status" value="1"/>
</dbReference>
<dbReference type="InterPro" id="IPR008047">
    <property type="entry name" value="MCM_4"/>
</dbReference>
<dbReference type="SUPFAM" id="SSF52540">
    <property type="entry name" value="P-loop containing nucleoside triphosphate hydrolases"/>
    <property type="match status" value="1"/>
</dbReference>
<keyword evidence="14" id="KW-1185">Reference proteome</keyword>
<keyword evidence="5 11" id="KW-0378">Hydrolase</keyword>
<comment type="similarity">
    <text evidence="2 10">Belongs to the MCM family.</text>
</comment>
<dbReference type="GO" id="GO:0016787">
    <property type="term" value="F:hydrolase activity"/>
    <property type="evidence" value="ECO:0007669"/>
    <property type="project" value="UniProtKB-KW"/>
</dbReference>
<dbReference type="PRINTS" id="PR01660">
    <property type="entry name" value="MCMPROTEIN4"/>
</dbReference>
<dbReference type="PROSITE" id="PS00847">
    <property type="entry name" value="MCM_1"/>
    <property type="match status" value="1"/>
</dbReference>
<dbReference type="GO" id="GO:0017116">
    <property type="term" value="F:single-stranded DNA helicase activity"/>
    <property type="evidence" value="ECO:0007669"/>
    <property type="project" value="TreeGrafter"/>
</dbReference>
<keyword evidence="3 11" id="KW-0235">DNA replication</keyword>
<dbReference type="Gene3D" id="2.20.28.10">
    <property type="match status" value="1"/>
</dbReference>
<dbReference type="VEuPathDB" id="CryptoDB:cand_007530"/>
<dbReference type="GeneID" id="92364938"/>
<evidence type="ECO:0000256" key="10">
    <source>
        <dbReference type="RuleBase" id="RU004070"/>
    </source>
</evidence>
<evidence type="ECO:0000256" key="6">
    <source>
        <dbReference type="ARBA" id="ARBA00022806"/>
    </source>
</evidence>
<accession>A0A1J4MPM6</accession>
<dbReference type="PANTHER" id="PTHR11630">
    <property type="entry name" value="DNA REPLICATION LICENSING FACTOR MCM FAMILY MEMBER"/>
    <property type="match status" value="1"/>
</dbReference>
<organism evidence="13 14">
    <name type="scientific">Cryptosporidium andersoni</name>
    <dbReference type="NCBI Taxonomy" id="117008"/>
    <lineage>
        <taxon>Eukaryota</taxon>
        <taxon>Sar</taxon>
        <taxon>Alveolata</taxon>
        <taxon>Apicomplexa</taxon>
        <taxon>Conoidasida</taxon>
        <taxon>Coccidia</taxon>
        <taxon>Eucoccidiorida</taxon>
        <taxon>Eimeriorina</taxon>
        <taxon>Cryptosporidiidae</taxon>
        <taxon>Cryptosporidium</taxon>
    </lineage>
</organism>
<keyword evidence="6 11" id="KW-0347">Helicase</keyword>
<evidence type="ECO:0000313" key="14">
    <source>
        <dbReference type="Proteomes" id="UP000186804"/>
    </source>
</evidence>
<dbReference type="GO" id="GO:0042555">
    <property type="term" value="C:MCM complex"/>
    <property type="evidence" value="ECO:0007669"/>
    <property type="project" value="UniProtKB-UniRule"/>
</dbReference>
<comment type="catalytic activity">
    <reaction evidence="11">
        <text>ATP + H2O = ADP + phosphate + H(+)</text>
        <dbReference type="Rhea" id="RHEA:13065"/>
        <dbReference type="ChEBI" id="CHEBI:15377"/>
        <dbReference type="ChEBI" id="CHEBI:15378"/>
        <dbReference type="ChEBI" id="CHEBI:30616"/>
        <dbReference type="ChEBI" id="CHEBI:43474"/>
        <dbReference type="ChEBI" id="CHEBI:456216"/>
        <dbReference type="EC" id="3.6.4.12"/>
    </reaction>
</comment>
<dbReference type="SUPFAM" id="SSF50249">
    <property type="entry name" value="Nucleic acid-binding proteins"/>
    <property type="match status" value="1"/>
</dbReference>
<dbReference type="Pfam" id="PF17855">
    <property type="entry name" value="MCM_lid"/>
    <property type="match status" value="1"/>
</dbReference>
<keyword evidence="7 10" id="KW-0067">ATP-binding</keyword>
<keyword evidence="8 10" id="KW-0238">DNA-binding</keyword>
<comment type="subcellular location">
    <subcellularLocation>
        <location evidence="1">Nucleus</location>
    </subcellularLocation>
</comment>
<comment type="caution">
    <text evidence="13">The sequence shown here is derived from an EMBL/GenBank/DDBJ whole genome shotgun (WGS) entry which is preliminary data.</text>
</comment>
<keyword evidence="9 11" id="KW-0539">Nucleus</keyword>
<dbReference type="GO" id="GO:0000727">
    <property type="term" value="P:double-strand break repair via break-induced replication"/>
    <property type="evidence" value="ECO:0007669"/>
    <property type="project" value="TreeGrafter"/>
</dbReference>
<keyword evidence="4 10" id="KW-0547">Nucleotide-binding</keyword>
<dbReference type="Gene3D" id="2.40.50.140">
    <property type="entry name" value="Nucleic acid-binding proteins"/>
    <property type="match status" value="1"/>
</dbReference>
<dbReference type="PANTHER" id="PTHR11630:SF66">
    <property type="entry name" value="DNA REPLICATION LICENSING FACTOR MCM4"/>
    <property type="match status" value="1"/>
</dbReference>
<protein>
    <recommendedName>
        <fullName evidence="11">DNA replication licensing factor MCM4</fullName>
        <ecNumber evidence="11">3.6.4.12</ecNumber>
    </recommendedName>
</protein>
<comment type="subunit">
    <text evidence="11">Component of the MCM2-7 complex.</text>
</comment>
<evidence type="ECO:0000256" key="3">
    <source>
        <dbReference type="ARBA" id="ARBA00022705"/>
    </source>
</evidence>
<dbReference type="InterPro" id="IPR041562">
    <property type="entry name" value="MCM_lid"/>
</dbReference>
<dbReference type="GO" id="GO:1902975">
    <property type="term" value="P:mitotic DNA replication initiation"/>
    <property type="evidence" value="ECO:0007669"/>
    <property type="project" value="TreeGrafter"/>
</dbReference>
<dbReference type="GO" id="GO:0005524">
    <property type="term" value="F:ATP binding"/>
    <property type="evidence" value="ECO:0007669"/>
    <property type="project" value="UniProtKB-UniRule"/>
</dbReference>
<evidence type="ECO:0000256" key="5">
    <source>
        <dbReference type="ARBA" id="ARBA00022801"/>
    </source>
</evidence>
<evidence type="ECO:0000256" key="4">
    <source>
        <dbReference type="ARBA" id="ARBA00022741"/>
    </source>
</evidence>
<evidence type="ECO:0000259" key="12">
    <source>
        <dbReference type="PROSITE" id="PS50051"/>
    </source>
</evidence>
<dbReference type="Pfam" id="PF17207">
    <property type="entry name" value="MCM_OB"/>
    <property type="match status" value="1"/>
</dbReference>
<evidence type="ECO:0000256" key="1">
    <source>
        <dbReference type="ARBA" id="ARBA00004123"/>
    </source>
</evidence>
<evidence type="ECO:0000256" key="7">
    <source>
        <dbReference type="ARBA" id="ARBA00022840"/>
    </source>
</evidence>
<dbReference type="InterPro" id="IPR001208">
    <property type="entry name" value="MCM_dom"/>
</dbReference>
<evidence type="ECO:0000256" key="8">
    <source>
        <dbReference type="ARBA" id="ARBA00023125"/>
    </source>
</evidence>
<dbReference type="GO" id="GO:0006271">
    <property type="term" value="P:DNA strand elongation involved in DNA replication"/>
    <property type="evidence" value="ECO:0007669"/>
    <property type="project" value="TreeGrafter"/>
</dbReference>
<dbReference type="InterPro" id="IPR018525">
    <property type="entry name" value="MCM_CS"/>
</dbReference>
<dbReference type="Pfam" id="PF00493">
    <property type="entry name" value="MCM"/>
    <property type="match status" value="1"/>
</dbReference>
<dbReference type="InterPro" id="IPR031327">
    <property type="entry name" value="MCM"/>
</dbReference>
<dbReference type="PROSITE" id="PS50051">
    <property type="entry name" value="MCM_2"/>
    <property type="match status" value="1"/>
</dbReference>
<dbReference type="OrthoDB" id="10251574at2759"/>
<dbReference type="SMART" id="SM00350">
    <property type="entry name" value="MCM"/>
    <property type="match status" value="1"/>
</dbReference>
<dbReference type="EC" id="3.6.4.12" evidence="11"/>